<evidence type="ECO:0000313" key="5">
    <source>
        <dbReference type="Proteomes" id="UP001281656"/>
    </source>
</evidence>
<evidence type="ECO:0000256" key="2">
    <source>
        <dbReference type="SAM" id="Phobius"/>
    </source>
</evidence>
<protein>
    <submittedName>
        <fullName evidence="4">DMT family transporter</fullName>
    </submittedName>
</protein>
<dbReference type="Proteomes" id="UP001281656">
    <property type="component" value="Unassembled WGS sequence"/>
</dbReference>
<feature type="transmembrane region" description="Helical" evidence="2">
    <location>
        <begin position="253"/>
        <end position="272"/>
    </location>
</feature>
<dbReference type="Pfam" id="PF00892">
    <property type="entry name" value="EamA"/>
    <property type="match status" value="2"/>
</dbReference>
<accession>A0ABU4JS35</accession>
<comment type="caution">
    <text evidence="4">The sequence shown here is derived from an EMBL/GenBank/DDBJ whole genome shotgun (WGS) entry which is preliminary data.</text>
</comment>
<dbReference type="Gene3D" id="1.10.3730.20">
    <property type="match status" value="1"/>
</dbReference>
<proteinExistence type="inferred from homology"/>
<comment type="similarity">
    <text evidence="1">Belongs to the EamA transporter family.</text>
</comment>
<dbReference type="InterPro" id="IPR037185">
    <property type="entry name" value="EmrE-like"/>
</dbReference>
<name>A0ABU4JS35_9CLOT</name>
<dbReference type="PANTHER" id="PTHR22911:SF102">
    <property type="entry name" value="MEMBRANE PROTEIN"/>
    <property type="match status" value="1"/>
</dbReference>
<feature type="transmembrane region" description="Helical" evidence="2">
    <location>
        <begin position="161"/>
        <end position="181"/>
    </location>
</feature>
<reference evidence="4 5" key="1">
    <citation type="submission" date="2023-04" db="EMBL/GenBank/DDBJ databases">
        <title>Clostridium tannerae sp. nov., isolated from the fecal material of an alpaca.</title>
        <authorList>
            <person name="Miller S."/>
            <person name="Hendry M."/>
            <person name="King J."/>
            <person name="Sankaranarayanan K."/>
            <person name="Lawson P.A."/>
        </authorList>
    </citation>
    <scope>NUCLEOTIDE SEQUENCE [LARGE SCALE GENOMIC DNA]</scope>
    <source>
        <strain evidence="4 5">A1-XYC3</strain>
    </source>
</reference>
<keyword evidence="2" id="KW-0812">Transmembrane</keyword>
<evidence type="ECO:0000259" key="3">
    <source>
        <dbReference type="Pfam" id="PF00892"/>
    </source>
</evidence>
<feature type="transmembrane region" description="Helical" evidence="2">
    <location>
        <begin position="108"/>
        <end position="125"/>
    </location>
</feature>
<organism evidence="4 5">
    <name type="scientific">Clostridium tanneri</name>
    <dbReference type="NCBI Taxonomy" id="3037988"/>
    <lineage>
        <taxon>Bacteria</taxon>
        <taxon>Bacillati</taxon>
        <taxon>Bacillota</taxon>
        <taxon>Clostridia</taxon>
        <taxon>Eubacteriales</taxon>
        <taxon>Clostridiaceae</taxon>
        <taxon>Clostridium</taxon>
    </lineage>
</organism>
<feature type="transmembrane region" description="Helical" evidence="2">
    <location>
        <begin position="132"/>
        <end position="149"/>
    </location>
</feature>
<feature type="transmembrane region" description="Helical" evidence="2">
    <location>
        <begin position="32"/>
        <end position="49"/>
    </location>
</feature>
<dbReference type="EMBL" id="JARUJP010000006">
    <property type="protein sequence ID" value="MDW8800962.1"/>
    <property type="molecule type" value="Genomic_DNA"/>
</dbReference>
<evidence type="ECO:0000256" key="1">
    <source>
        <dbReference type="ARBA" id="ARBA00007362"/>
    </source>
</evidence>
<feature type="transmembrane region" description="Helical" evidence="2">
    <location>
        <begin position="77"/>
        <end position="96"/>
    </location>
</feature>
<feature type="domain" description="EamA" evidence="3">
    <location>
        <begin position="163"/>
        <end position="293"/>
    </location>
</feature>
<feature type="transmembrane region" description="Helical" evidence="2">
    <location>
        <begin position="7"/>
        <end position="26"/>
    </location>
</feature>
<keyword evidence="2" id="KW-0472">Membrane</keyword>
<feature type="transmembrane region" description="Helical" evidence="2">
    <location>
        <begin position="193"/>
        <end position="211"/>
    </location>
</feature>
<dbReference type="InterPro" id="IPR000620">
    <property type="entry name" value="EamA_dom"/>
</dbReference>
<feature type="transmembrane region" description="Helical" evidence="2">
    <location>
        <begin position="278"/>
        <end position="295"/>
    </location>
</feature>
<dbReference type="RefSeq" id="WP_261672860.1">
    <property type="nucleotide sequence ID" value="NZ_JARUJP010000006.1"/>
</dbReference>
<feature type="domain" description="EamA" evidence="3">
    <location>
        <begin position="2"/>
        <end position="148"/>
    </location>
</feature>
<dbReference type="PANTHER" id="PTHR22911">
    <property type="entry name" value="ACYL-MALONYL CONDENSING ENZYME-RELATED"/>
    <property type="match status" value="1"/>
</dbReference>
<feature type="transmembrane region" description="Helical" evidence="2">
    <location>
        <begin position="223"/>
        <end position="241"/>
    </location>
</feature>
<keyword evidence="2" id="KW-1133">Transmembrane helix</keyword>
<dbReference type="SUPFAM" id="SSF103481">
    <property type="entry name" value="Multidrug resistance efflux transporter EmrE"/>
    <property type="match status" value="2"/>
</dbReference>
<gene>
    <name evidence="4" type="ORF">P8V03_07320</name>
</gene>
<evidence type="ECO:0000313" key="4">
    <source>
        <dbReference type="EMBL" id="MDW8800962.1"/>
    </source>
</evidence>
<sequence>MSAMFKVILSMAIWGSIGLFVKNIDLPSIETVFLRATIASIFLIVYGFTRKSISKSSSIENSLESQSINKNDDRKKIYILIASGITMAFNWMLLFQSYKYTTISNATLSYYFAPVFVILLSPFILKEKFTKSKFFAVAGAMLGLFLILNNQGVTSSANYNHIKGIIFGLMAAVFYASVVLLNKYIKGLSGYEMTVVQISTAAIVLLPIIIYRNNLHISGLKSLIFILIVGIVHTGIPYLLYFSAMKDLKAQSIAVVSYIDPISAVIFGFVFLKETMTVFQVIGGLLILFSTFFGSKEKKVSESPSETSV</sequence>
<keyword evidence="5" id="KW-1185">Reference proteome</keyword>